<evidence type="ECO:0000256" key="1">
    <source>
        <dbReference type="ARBA" id="ARBA00008984"/>
    </source>
</evidence>
<name>A0A266Q3M2_9GAMM</name>
<gene>
    <name evidence="3" type="ORF">CBP51_14710</name>
</gene>
<evidence type="ECO:0000313" key="3">
    <source>
        <dbReference type="EMBL" id="OZY84453.1"/>
    </source>
</evidence>
<accession>A0A266Q3M2</accession>
<reference evidence="4" key="1">
    <citation type="submission" date="2017-05" db="EMBL/GenBank/DDBJ databases">
        <authorList>
            <person name="Barney B.M."/>
        </authorList>
    </citation>
    <scope>NUCLEOTIDE SEQUENCE [LARGE SCALE GENOMIC DNA]</scope>
    <source>
        <strain evidence="4">PSBB022</strain>
    </source>
</reference>
<evidence type="ECO:0000259" key="2">
    <source>
        <dbReference type="Pfam" id="PF01206"/>
    </source>
</evidence>
<dbReference type="RefSeq" id="WP_078042302.1">
    <property type="nucleotide sequence ID" value="NZ_NHNI01000002.1"/>
</dbReference>
<dbReference type="InterPro" id="IPR001455">
    <property type="entry name" value="TusA-like"/>
</dbReference>
<dbReference type="EMBL" id="NHNI01000002">
    <property type="protein sequence ID" value="OZY84453.1"/>
    <property type="molecule type" value="Genomic_DNA"/>
</dbReference>
<comment type="caution">
    <text evidence="3">The sequence shown here is derived from an EMBL/GenBank/DDBJ whole genome shotgun (WGS) entry which is preliminary data.</text>
</comment>
<feature type="domain" description="UPF0033" evidence="2">
    <location>
        <begin position="15"/>
        <end position="83"/>
    </location>
</feature>
<dbReference type="SUPFAM" id="SSF64307">
    <property type="entry name" value="SirA-like"/>
    <property type="match status" value="1"/>
</dbReference>
<dbReference type="InterPro" id="IPR036868">
    <property type="entry name" value="TusA-like_sf"/>
</dbReference>
<comment type="similarity">
    <text evidence="1">Belongs to the sulfur carrier protein TusA family.</text>
</comment>
<evidence type="ECO:0000313" key="4">
    <source>
        <dbReference type="Proteomes" id="UP000216101"/>
    </source>
</evidence>
<dbReference type="Gene3D" id="3.30.110.40">
    <property type="entry name" value="TusA-like domain"/>
    <property type="match status" value="1"/>
</dbReference>
<dbReference type="AlphaFoldDB" id="A0A266Q3M2"/>
<organism evidence="3 4">
    <name type="scientific">Cellvibrio mixtus</name>
    <dbReference type="NCBI Taxonomy" id="39650"/>
    <lineage>
        <taxon>Bacteria</taxon>
        <taxon>Pseudomonadati</taxon>
        <taxon>Pseudomonadota</taxon>
        <taxon>Gammaproteobacteria</taxon>
        <taxon>Cellvibrionales</taxon>
        <taxon>Cellvibrionaceae</taxon>
        <taxon>Cellvibrio</taxon>
    </lineage>
</organism>
<protein>
    <submittedName>
        <fullName evidence="3">Response regulator SirA</fullName>
    </submittedName>
</protein>
<keyword evidence="4" id="KW-1185">Reference proteome</keyword>
<sequence>MNHVADCFTLSVDVELDAKGLRCPMPLLKAKQALRDLPPAAVLRVLATDAGSVRDFQAYASISGIELVAHEARDGVYCYLLRKPLVSSP</sequence>
<dbReference type="PANTHER" id="PTHR33279:SF2">
    <property type="entry name" value="SULFUR CARRIER PROTEIN TUSA"/>
    <property type="match status" value="1"/>
</dbReference>
<dbReference type="Proteomes" id="UP000216101">
    <property type="component" value="Unassembled WGS sequence"/>
</dbReference>
<proteinExistence type="inferred from homology"/>
<dbReference type="Pfam" id="PF01206">
    <property type="entry name" value="TusA"/>
    <property type="match status" value="1"/>
</dbReference>
<dbReference type="PANTHER" id="PTHR33279">
    <property type="entry name" value="SULFUR CARRIER PROTEIN YEDF-RELATED"/>
    <property type="match status" value="1"/>
</dbReference>
<dbReference type="CDD" id="cd00291">
    <property type="entry name" value="SirA_YedF_YeeD"/>
    <property type="match status" value="1"/>
</dbReference>